<dbReference type="EMBL" id="QLZR01000001">
    <property type="protein sequence ID" value="RAZ80953.1"/>
    <property type="molecule type" value="Genomic_DNA"/>
</dbReference>
<feature type="compositionally biased region" description="Basic and acidic residues" evidence="1">
    <location>
        <begin position="39"/>
        <end position="74"/>
    </location>
</feature>
<gene>
    <name evidence="2" type="ORF">DP120_01295</name>
</gene>
<accession>A0A365L6E2</accession>
<organism evidence="2 3">
    <name type="scientific">Planococcus halotolerans</name>
    <dbReference type="NCBI Taxonomy" id="2233542"/>
    <lineage>
        <taxon>Bacteria</taxon>
        <taxon>Bacillati</taxon>
        <taxon>Bacillota</taxon>
        <taxon>Bacilli</taxon>
        <taxon>Bacillales</taxon>
        <taxon>Caryophanaceae</taxon>
        <taxon>Planococcus</taxon>
    </lineage>
</organism>
<feature type="compositionally biased region" description="Basic and acidic residues" evidence="1">
    <location>
        <begin position="1"/>
        <end position="17"/>
    </location>
</feature>
<dbReference type="Proteomes" id="UP000251002">
    <property type="component" value="Unassembled WGS sequence"/>
</dbReference>
<evidence type="ECO:0000313" key="2">
    <source>
        <dbReference type="EMBL" id="RAZ80953.1"/>
    </source>
</evidence>
<name>A0A365L6E2_9BACL</name>
<feature type="region of interest" description="Disordered" evidence="1">
    <location>
        <begin position="1"/>
        <end position="105"/>
    </location>
</feature>
<evidence type="ECO:0000256" key="1">
    <source>
        <dbReference type="SAM" id="MobiDB-lite"/>
    </source>
</evidence>
<feature type="compositionally biased region" description="Basic and acidic residues" evidence="1">
    <location>
        <begin position="85"/>
        <end position="105"/>
    </location>
</feature>
<proteinExistence type="predicted"/>
<comment type="caution">
    <text evidence="2">The sequence shown here is derived from an EMBL/GenBank/DDBJ whole genome shotgun (WGS) entry which is preliminary data.</text>
</comment>
<evidence type="ECO:0000313" key="3">
    <source>
        <dbReference type="Proteomes" id="UP000251002"/>
    </source>
</evidence>
<dbReference type="AlphaFoldDB" id="A0A365L6E2"/>
<dbReference type="RefSeq" id="WP_112221380.1">
    <property type="nucleotide sequence ID" value="NZ_CP047673.1"/>
</dbReference>
<keyword evidence="3" id="KW-1185">Reference proteome</keyword>
<reference evidence="2 3" key="1">
    <citation type="submission" date="2018-06" db="EMBL/GenBank/DDBJ databases">
        <title>The draft genome sequences of strains SCU63 and S1.</title>
        <authorList>
            <person name="Gan L."/>
        </authorList>
    </citation>
    <scope>NUCLEOTIDE SEQUENCE [LARGE SCALE GENOMIC DNA]</scope>
    <source>
        <strain evidence="2 3">SCU63</strain>
    </source>
</reference>
<sequence>MTDKQNERNLDPERMEQQEENGTSDSKDFNAGGNSSDYDGGHPKDSQPDSDGRIKNGEEYARRQHGKDEIEDKSFNAGGNASDYDGGHPKDSSSESEGKIDSDQN</sequence>
<protein>
    <submittedName>
        <fullName evidence="2">Uncharacterized protein</fullName>
    </submittedName>
</protein>